<dbReference type="InterPro" id="IPR018727">
    <property type="entry name" value="DUF2267"/>
</dbReference>
<evidence type="ECO:0008006" key="3">
    <source>
        <dbReference type="Google" id="ProtNLM"/>
    </source>
</evidence>
<protein>
    <recommendedName>
        <fullName evidence="3">DUF2267 domain-containing protein</fullName>
    </recommendedName>
</protein>
<dbReference type="Proteomes" id="UP001317629">
    <property type="component" value="Chromosome"/>
</dbReference>
<evidence type="ECO:0000313" key="2">
    <source>
        <dbReference type="Proteomes" id="UP001317629"/>
    </source>
</evidence>
<dbReference type="RefSeq" id="WP_281929403.1">
    <property type="nucleotide sequence ID" value="NZ_AP027142.1"/>
</dbReference>
<keyword evidence="2" id="KW-1185">Reference proteome</keyword>
<dbReference type="EMBL" id="AP027142">
    <property type="protein sequence ID" value="BDV35897.1"/>
    <property type="molecule type" value="Genomic_DNA"/>
</dbReference>
<organism evidence="1 2">
    <name type="scientific">Methylocystis iwaonis</name>
    <dbReference type="NCBI Taxonomy" id="2885079"/>
    <lineage>
        <taxon>Bacteria</taxon>
        <taxon>Pseudomonadati</taxon>
        <taxon>Pseudomonadota</taxon>
        <taxon>Alphaproteobacteria</taxon>
        <taxon>Hyphomicrobiales</taxon>
        <taxon>Methylocystaceae</taxon>
        <taxon>Methylocystis</taxon>
    </lineage>
</organism>
<accession>A0ABM8ED66</accession>
<sequence>MPIPMDVQHASEQFETFLANARDISGLATRNQTYTMVQGVLQVFRRRLPLSDAIRFAGVLPPILRAIFVSDWDTDEIRAPFGDLASMAQEAQALRRDHNFAPSSCIGDVAAALRKHVDAAEFERVLASLPDGAAEFWRV</sequence>
<gene>
    <name evidence="1" type="ORF">SS37A_34260</name>
</gene>
<reference evidence="1 2" key="1">
    <citation type="journal article" date="2023" name="Int. J. Syst. Evol. Microbiol.">
        <title>Methylocystis iwaonis sp. nov., a type II methane-oxidizing bacterium from surface soil of a rice paddy field in Japan, and emended description of the genus Methylocystis (ex Whittenbury et al. 1970) Bowman et al. 1993.</title>
        <authorList>
            <person name="Kaise H."/>
            <person name="Sawadogo J.B."/>
            <person name="Alam M.S."/>
            <person name="Ueno C."/>
            <person name="Dianou D."/>
            <person name="Shinjo R."/>
            <person name="Asakawa S."/>
        </authorList>
    </citation>
    <scope>NUCLEOTIDE SEQUENCE [LARGE SCALE GENOMIC DNA]</scope>
    <source>
        <strain evidence="1 2">SS37A-Re</strain>
    </source>
</reference>
<evidence type="ECO:0000313" key="1">
    <source>
        <dbReference type="EMBL" id="BDV35897.1"/>
    </source>
</evidence>
<dbReference type="Pfam" id="PF10025">
    <property type="entry name" value="DUF2267"/>
    <property type="match status" value="1"/>
</dbReference>
<dbReference type="Gene3D" id="1.10.490.110">
    <property type="entry name" value="Uncharacterized conserved protein DUF2267"/>
    <property type="match status" value="1"/>
</dbReference>
<name>A0ABM8ED66_9HYPH</name>
<proteinExistence type="predicted"/>
<dbReference type="InterPro" id="IPR038282">
    <property type="entry name" value="DUF2267_sf"/>
</dbReference>